<dbReference type="Pfam" id="PF00560">
    <property type="entry name" value="LRR_1"/>
    <property type="match status" value="2"/>
</dbReference>
<dbReference type="PANTHER" id="PTHR48056">
    <property type="entry name" value="LRR RECEPTOR-LIKE SERINE/THREONINE-PROTEIN KINASE-RELATED"/>
    <property type="match status" value="1"/>
</dbReference>
<keyword evidence="2" id="KW-0677">Repeat</keyword>
<evidence type="ECO:0000313" key="5">
    <source>
        <dbReference type="Proteomes" id="UP000077115"/>
    </source>
</evidence>
<dbReference type="InterPro" id="IPR032675">
    <property type="entry name" value="LRR_dom_sf"/>
</dbReference>
<evidence type="ECO:0000259" key="3">
    <source>
        <dbReference type="PROSITE" id="PS50011"/>
    </source>
</evidence>
<dbReference type="eggNOG" id="KOG0192">
    <property type="taxonomic scope" value="Eukaryota"/>
</dbReference>
<dbReference type="Pfam" id="PF07714">
    <property type="entry name" value="PK_Tyr_Ser-Thr"/>
    <property type="match status" value="1"/>
</dbReference>
<dbReference type="FunFam" id="3.80.10.10:FF:000383">
    <property type="entry name" value="Leucine-rich repeat receptor protein kinase EMS1"/>
    <property type="match status" value="1"/>
</dbReference>
<dbReference type="InterPro" id="IPR050647">
    <property type="entry name" value="Plant_LRR-RLKs"/>
</dbReference>
<reference evidence="4 5" key="1">
    <citation type="submission" date="2006-10" db="EMBL/GenBank/DDBJ databases">
        <title>The Genome Sequence of Batrachochytrium dendrobatidis JEL423.</title>
        <authorList>
            <consortium name="The Broad Institute Genome Sequencing Platform"/>
            <person name="Birren B."/>
            <person name="Lander E."/>
            <person name="Galagan J."/>
            <person name="Cuomo C."/>
            <person name="Devon K."/>
            <person name="Jaffe D."/>
            <person name="Butler J."/>
            <person name="Alvarez P."/>
            <person name="Gnerre S."/>
            <person name="Grabherr M."/>
            <person name="Kleber M."/>
            <person name="Mauceli E."/>
            <person name="Brockman W."/>
            <person name="Young S."/>
            <person name="LaButti K."/>
            <person name="Sykes S."/>
            <person name="DeCaprio D."/>
            <person name="Crawford M."/>
            <person name="Koehrsen M."/>
            <person name="Engels R."/>
            <person name="Montgomery P."/>
            <person name="Pearson M."/>
            <person name="Howarth C."/>
            <person name="Larson L."/>
            <person name="White J."/>
            <person name="O'Leary S."/>
            <person name="Kodira C."/>
            <person name="Zeng Q."/>
            <person name="Yandava C."/>
            <person name="Alvarado L."/>
            <person name="Longcore J."/>
            <person name="James T."/>
        </authorList>
    </citation>
    <scope>NUCLEOTIDE SEQUENCE [LARGE SCALE GENOMIC DNA]</scope>
    <source>
        <strain evidence="4 5">JEL423</strain>
    </source>
</reference>
<gene>
    <name evidence="4" type="ORF">BDEG_20790</name>
</gene>
<dbReference type="InterPro" id="IPR001245">
    <property type="entry name" value="Ser-Thr/Tyr_kinase_cat_dom"/>
</dbReference>
<dbReference type="GO" id="GO:0005524">
    <property type="term" value="F:ATP binding"/>
    <property type="evidence" value="ECO:0007669"/>
    <property type="project" value="UniProtKB-KW"/>
</dbReference>
<feature type="domain" description="Protein kinase" evidence="3">
    <location>
        <begin position="252"/>
        <end position="501"/>
    </location>
</feature>
<name>A0A177WA34_BATDL</name>
<dbReference type="GO" id="GO:0004672">
    <property type="term" value="F:protein kinase activity"/>
    <property type="evidence" value="ECO:0007669"/>
    <property type="project" value="InterPro"/>
</dbReference>
<dbReference type="InterPro" id="IPR011009">
    <property type="entry name" value="Kinase-like_dom_sf"/>
</dbReference>
<dbReference type="PROSITE" id="PS00109">
    <property type="entry name" value="PROTEIN_KINASE_TYR"/>
    <property type="match status" value="1"/>
</dbReference>
<evidence type="ECO:0000256" key="2">
    <source>
        <dbReference type="ARBA" id="ARBA00022737"/>
    </source>
</evidence>
<organism evidence="4 5">
    <name type="scientific">Batrachochytrium dendrobatidis (strain JEL423)</name>
    <dbReference type="NCBI Taxonomy" id="403673"/>
    <lineage>
        <taxon>Eukaryota</taxon>
        <taxon>Fungi</taxon>
        <taxon>Fungi incertae sedis</taxon>
        <taxon>Chytridiomycota</taxon>
        <taxon>Chytridiomycota incertae sedis</taxon>
        <taxon>Chytridiomycetes</taxon>
        <taxon>Rhizophydiales</taxon>
        <taxon>Rhizophydiales incertae sedis</taxon>
        <taxon>Batrachochytrium</taxon>
    </lineage>
</organism>
<accession>A0A177WA34</accession>
<dbReference type="VEuPathDB" id="FungiDB:BDEG_20790"/>
<reference evidence="4 5" key="2">
    <citation type="submission" date="2016-05" db="EMBL/GenBank/DDBJ databases">
        <title>Lineage-specific infection strategies underlie the spectrum of fungal disease in amphibians.</title>
        <authorList>
            <person name="Cuomo C.A."/>
            <person name="Farrer R.A."/>
            <person name="James T."/>
            <person name="Longcore J."/>
            <person name="Birren B."/>
        </authorList>
    </citation>
    <scope>NUCLEOTIDE SEQUENCE [LARGE SCALE GENOMIC DNA]</scope>
    <source>
        <strain evidence="4 5">JEL423</strain>
    </source>
</reference>
<dbReference type="EMBL" id="DS022300">
    <property type="protein sequence ID" value="OAJ36636.1"/>
    <property type="molecule type" value="Genomic_DNA"/>
</dbReference>
<dbReference type="InterPro" id="IPR000719">
    <property type="entry name" value="Prot_kinase_dom"/>
</dbReference>
<dbReference type="Proteomes" id="UP000077115">
    <property type="component" value="Unassembled WGS sequence"/>
</dbReference>
<dbReference type="AlphaFoldDB" id="A0A177WA34"/>
<dbReference type="InterPro" id="IPR008266">
    <property type="entry name" value="Tyr_kinase_AS"/>
</dbReference>
<dbReference type="STRING" id="403673.A0A177WA34"/>
<keyword evidence="1" id="KW-0433">Leucine-rich repeat</keyword>
<dbReference type="InterPro" id="IPR001611">
    <property type="entry name" value="Leu-rich_rpt"/>
</dbReference>
<dbReference type="PROSITE" id="PS50011">
    <property type="entry name" value="PROTEIN_KINASE_DOM"/>
    <property type="match status" value="1"/>
</dbReference>
<dbReference type="Gene3D" id="1.10.510.10">
    <property type="entry name" value="Transferase(Phosphotransferase) domain 1"/>
    <property type="match status" value="1"/>
</dbReference>
<protein>
    <recommendedName>
        <fullName evidence="3">Protein kinase domain-containing protein</fullName>
    </recommendedName>
</protein>
<proteinExistence type="predicted"/>
<evidence type="ECO:0000313" key="4">
    <source>
        <dbReference type="EMBL" id="OAJ36636.1"/>
    </source>
</evidence>
<dbReference type="SUPFAM" id="SSF52058">
    <property type="entry name" value="L domain-like"/>
    <property type="match status" value="1"/>
</dbReference>
<sequence>MLGSLGVTLASTASLASPTSSQKTMDSLLHSLSIATTMNGSSDAHSMSFELDDFAHIKRSITAEMTDIRSNFRALQTFCNRLAAVLTALHQHRSHSVATNRTLQCLPAFLASVQLFFSSHATKNTLRQFLNARVVAEQLEIFDQVLLTLSKSMDLSLHLEPHIVSMASRTDLEELANVLYYLTSERIEDQRMETLYDLALFDLDLLPLDVAGALRVEFCTLADRIKQSTGRGLSEHHSWSISSNDIQKIVFSATDSPTTKEQLSSTYRAVWNGHEVQVTTILPVKSREAAAQLECEADQWQSLNHPNILKLFGLCLNSDIPQLVTPVTYANLASLLERSPMMDVVTRSEYIVGIANGVKYLHSLPQPIVHGDLRAANIFIGLHDEVLVSNFGLASPKRLTPLPPDSIRWMAPEQYVRNYSPVPSLDVFSFAMTCYEVQTGLVPFYEQIHEHIVQGWMNNGERPYRPVNVPDAIWNVMQRCWTQDPLMRPTFKWICQNLDWIAAGYLNSGALGTLSTFARLVPASSPSFNRISLSSVSAPFSNRYSTSRSGFQQPAQSSSLLGHSGTAGLRGRFHSLTDISKLSMHDEAIESVRRYKSHSENVSFLSSNFEDNVFSTYPASSSSFLHDAIQNNLVCHSPPLIHSSNDTDTTIKAESPIFVLDINTDQEEIRAVDKYKEEGGLALKTPLNYATVVKVPAHTSSSVECTTTAPLSGKSVSTAETASSSVAPKGTTASVQSALSGTGSLTALSAINTREFQILNQAFPFWIQKHGVTASRLANRVCDAVDVWDPTCKNFSIKPSLEWHENGHLSVIALHRSGLNGQIPKEIGKLVNLTRLDFGVNYFDGPIPKEIGKLVKLEQLSLHKNSFTGPIPKEFGNLVEMKWLRLDHNRLSGKLPKEFGQMVKLMQLCIDGNSISREIPAQVYELPELREFRCDSDSSNHR</sequence>
<dbReference type="Gene3D" id="3.80.10.10">
    <property type="entry name" value="Ribonuclease Inhibitor"/>
    <property type="match status" value="1"/>
</dbReference>
<dbReference type="SUPFAM" id="SSF56112">
    <property type="entry name" value="Protein kinase-like (PK-like)"/>
    <property type="match status" value="1"/>
</dbReference>
<evidence type="ECO:0000256" key="1">
    <source>
        <dbReference type="ARBA" id="ARBA00022614"/>
    </source>
</evidence>
<dbReference type="OrthoDB" id="1394818at2759"/>